<proteinExistence type="inferred from homology"/>
<comment type="similarity">
    <text evidence="10">Belongs to the peroxidase family.</text>
</comment>
<gene>
    <name evidence="12" type="ORF">HAX54_031735</name>
</gene>
<evidence type="ECO:0000256" key="9">
    <source>
        <dbReference type="ARBA" id="ARBA00023004"/>
    </source>
</evidence>
<dbReference type="SUPFAM" id="SSF48113">
    <property type="entry name" value="Heme-dependent peroxidases"/>
    <property type="match status" value="1"/>
</dbReference>
<evidence type="ECO:0000259" key="11">
    <source>
        <dbReference type="PROSITE" id="PS50873"/>
    </source>
</evidence>
<evidence type="ECO:0000256" key="6">
    <source>
        <dbReference type="ARBA" id="ARBA00022617"/>
    </source>
</evidence>
<keyword evidence="9" id="KW-0408">Iron</keyword>
<comment type="caution">
    <text evidence="12">The sequence shown here is derived from an EMBL/GenBank/DDBJ whole genome shotgun (WGS) entry which is preliminary data.</text>
</comment>
<sequence>MIALFRQLVARGYGIIEDAKRELEKIFPGIVSCADILAVAARDASTLVGGPSWTVKLGRRDSTTASHTLAETDLPGAFDPLDRLISALRTKALVQGIWLLYQEHIQLAKHNASFSVIEFIAMEQTLMLDLLALEDASVLKKIKMET</sequence>
<evidence type="ECO:0000256" key="2">
    <source>
        <dbReference type="ARBA" id="ARBA00001913"/>
    </source>
</evidence>
<dbReference type="Pfam" id="PF00141">
    <property type="entry name" value="peroxidase"/>
    <property type="match status" value="1"/>
</dbReference>
<evidence type="ECO:0000256" key="7">
    <source>
        <dbReference type="ARBA" id="ARBA00022723"/>
    </source>
</evidence>
<dbReference type="PROSITE" id="PS50873">
    <property type="entry name" value="PEROXIDASE_4"/>
    <property type="match status" value="1"/>
</dbReference>
<reference evidence="12 13" key="1">
    <citation type="journal article" date="2021" name="BMC Genomics">
        <title>Datura genome reveals duplications of psychoactive alkaloid biosynthetic genes and high mutation rate following tissue culture.</title>
        <authorList>
            <person name="Rajewski A."/>
            <person name="Carter-House D."/>
            <person name="Stajich J."/>
            <person name="Litt A."/>
        </authorList>
    </citation>
    <scope>NUCLEOTIDE SEQUENCE [LARGE SCALE GENOMIC DNA]</scope>
    <source>
        <strain evidence="12">AR-01</strain>
    </source>
</reference>
<keyword evidence="13" id="KW-1185">Reference proteome</keyword>
<keyword evidence="7" id="KW-0479">Metal-binding</keyword>
<evidence type="ECO:0000256" key="4">
    <source>
        <dbReference type="ARBA" id="ARBA00012313"/>
    </source>
</evidence>
<dbReference type="InterPro" id="IPR010255">
    <property type="entry name" value="Haem_peroxidase_sf"/>
</dbReference>
<dbReference type="PRINTS" id="PR00461">
    <property type="entry name" value="PLPEROXIDASE"/>
</dbReference>
<dbReference type="Gene3D" id="1.10.520.10">
    <property type="match status" value="1"/>
</dbReference>
<evidence type="ECO:0000313" key="13">
    <source>
        <dbReference type="Proteomes" id="UP000823775"/>
    </source>
</evidence>
<evidence type="ECO:0000256" key="1">
    <source>
        <dbReference type="ARBA" id="ARBA00000189"/>
    </source>
</evidence>
<accession>A0ABS8SC31</accession>
<dbReference type="EMBL" id="JACEIK010000402">
    <property type="protein sequence ID" value="MCD7456431.1"/>
    <property type="molecule type" value="Genomic_DNA"/>
</dbReference>
<feature type="domain" description="Plant heme peroxidase family profile" evidence="11">
    <location>
        <begin position="10"/>
        <end position="146"/>
    </location>
</feature>
<evidence type="ECO:0000256" key="5">
    <source>
        <dbReference type="ARBA" id="ARBA00022559"/>
    </source>
</evidence>
<organism evidence="12 13">
    <name type="scientific">Datura stramonium</name>
    <name type="common">Jimsonweed</name>
    <name type="synonym">Common thornapple</name>
    <dbReference type="NCBI Taxonomy" id="4076"/>
    <lineage>
        <taxon>Eukaryota</taxon>
        <taxon>Viridiplantae</taxon>
        <taxon>Streptophyta</taxon>
        <taxon>Embryophyta</taxon>
        <taxon>Tracheophyta</taxon>
        <taxon>Spermatophyta</taxon>
        <taxon>Magnoliopsida</taxon>
        <taxon>eudicotyledons</taxon>
        <taxon>Gunneridae</taxon>
        <taxon>Pentapetalae</taxon>
        <taxon>asterids</taxon>
        <taxon>lamiids</taxon>
        <taxon>Solanales</taxon>
        <taxon>Solanaceae</taxon>
        <taxon>Solanoideae</taxon>
        <taxon>Datureae</taxon>
        <taxon>Datura</taxon>
    </lineage>
</organism>
<comment type="cofactor">
    <cofactor evidence="3">
        <name>heme b</name>
        <dbReference type="ChEBI" id="CHEBI:60344"/>
    </cofactor>
</comment>
<dbReference type="PRINTS" id="PR00458">
    <property type="entry name" value="PEROXIDASE"/>
</dbReference>
<dbReference type="InterPro" id="IPR002016">
    <property type="entry name" value="Haem_peroxidase"/>
</dbReference>
<evidence type="ECO:0000313" key="12">
    <source>
        <dbReference type="EMBL" id="MCD7456431.1"/>
    </source>
</evidence>
<dbReference type="EC" id="1.11.1.7" evidence="4"/>
<keyword evidence="8" id="KW-0560">Oxidoreductase</keyword>
<dbReference type="Gene3D" id="1.10.420.10">
    <property type="entry name" value="Peroxidase, domain 2"/>
    <property type="match status" value="1"/>
</dbReference>
<keyword evidence="5" id="KW-0575">Peroxidase</keyword>
<evidence type="ECO:0000256" key="10">
    <source>
        <dbReference type="RuleBase" id="RU004241"/>
    </source>
</evidence>
<dbReference type="InterPro" id="IPR000823">
    <property type="entry name" value="Peroxidase_pln"/>
</dbReference>
<dbReference type="Proteomes" id="UP000823775">
    <property type="component" value="Unassembled WGS sequence"/>
</dbReference>
<comment type="catalytic activity">
    <reaction evidence="1">
        <text>2 a phenolic donor + H2O2 = 2 a phenolic radical donor + 2 H2O</text>
        <dbReference type="Rhea" id="RHEA:56136"/>
        <dbReference type="ChEBI" id="CHEBI:15377"/>
        <dbReference type="ChEBI" id="CHEBI:16240"/>
        <dbReference type="ChEBI" id="CHEBI:139520"/>
        <dbReference type="ChEBI" id="CHEBI:139521"/>
        <dbReference type="EC" id="1.11.1.7"/>
    </reaction>
</comment>
<comment type="cofactor">
    <cofactor evidence="2">
        <name>Ca(2+)</name>
        <dbReference type="ChEBI" id="CHEBI:29108"/>
    </cofactor>
</comment>
<evidence type="ECO:0000256" key="3">
    <source>
        <dbReference type="ARBA" id="ARBA00001970"/>
    </source>
</evidence>
<protein>
    <recommendedName>
        <fullName evidence="4">peroxidase</fullName>
        <ecNumber evidence="4">1.11.1.7</ecNumber>
    </recommendedName>
</protein>
<keyword evidence="6" id="KW-0349">Heme</keyword>
<dbReference type="PANTHER" id="PTHR31388">
    <property type="entry name" value="PEROXIDASE 72-RELATED"/>
    <property type="match status" value="1"/>
</dbReference>
<evidence type="ECO:0000256" key="8">
    <source>
        <dbReference type="ARBA" id="ARBA00023002"/>
    </source>
</evidence>
<name>A0ABS8SC31_DATST</name>
<dbReference type="PANTHER" id="PTHR31388:SF115">
    <property type="entry name" value="PEROXIDASE 5"/>
    <property type="match status" value="1"/>
</dbReference>